<keyword evidence="1" id="KW-1133">Transmembrane helix</keyword>
<dbReference type="OrthoDB" id="771226at2"/>
<evidence type="ECO:0008006" key="4">
    <source>
        <dbReference type="Google" id="ProtNLM"/>
    </source>
</evidence>
<feature type="transmembrane region" description="Helical" evidence="1">
    <location>
        <begin position="50"/>
        <end position="69"/>
    </location>
</feature>
<comment type="caution">
    <text evidence="2">The sequence shown here is derived from an EMBL/GenBank/DDBJ whole genome shotgun (WGS) entry which is preliminary data.</text>
</comment>
<accession>A0A081PCA6</accession>
<evidence type="ECO:0000256" key="1">
    <source>
        <dbReference type="SAM" id="Phobius"/>
    </source>
</evidence>
<dbReference type="EMBL" id="JNFF01000116">
    <property type="protein sequence ID" value="KEQ28329.1"/>
    <property type="molecule type" value="Genomic_DNA"/>
</dbReference>
<proteinExistence type="predicted"/>
<evidence type="ECO:0000313" key="2">
    <source>
        <dbReference type="EMBL" id="KEQ28329.1"/>
    </source>
</evidence>
<keyword evidence="3" id="KW-1185">Reference proteome</keyword>
<sequence length="83" mass="9413">MKKNILSELTLDELNKQKKSTRGILIATSIVMLILSSVILYLSIAKHNMSLITFIPIFFLSMFPGFIKLSQVNSEIKSRNLNN</sequence>
<reference evidence="2 3" key="1">
    <citation type="journal article" date="1992" name="Int. J. Syst. Bacteriol.">
        <title>Sphingobacterium antarcticus sp. nov. a Psychrotrophic Bacterium from the Soils of Schirmacher Oasis, Antarctica.</title>
        <authorList>
            <person name="Shivaji S."/>
            <person name="Ray M.K."/>
            <person name="Rao N.S."/>
            <person name="Saiserr L."/>
            <person name="Jagannadham M.V."/>
            <person name="Kumar G.S."/>
            <person name="Reddy G."/>
            <person name="Bhargava P.M."/>
        </authorList>
    </citation>
    <scope>NUCLEOTIDE SEQUENCE [LARGE SCALE GENOMIC DNA]</scope>
    <source>
        <strain evidence="2 3">4BY</strain>
    </source>
</reference>
<feature type="transmembrane region" description="Helical" evidence="1">
    <location>
        <begin position="24"/>
        <end position="44"/>
    </location>
</feature>
<dbReference type="Proteomes" id="UP000028007">
    <property type="component" value="Unassembled WGS sequence"/>
</dbReference>
<protein>
    <recommendedName>
        <fullName evidence="4">Redox-active disulfide protein 2</fullName>
    </recommendedName>
</protein>
<dbReference type="RefSeq" id="WP_037444138.1">
    <property type="nucleotide sequence ID" value="NZ_JNFF01000116.1"/>
</dbReference>
<evidence type="ECO:0000313" key="3">
    <source>
        <dbReference type="Proteomes" id="UP000028007"/>
    </source>
</evidence>
<keyword evidence="1" id="KW-0472">Membrane</keyword>
<organism evidence="2 3">
    <name type="scientific">Pedobacter antarcticus 4BY</name>
    <dbReference type="NCBI Taxonomy" id="1358423"/>
    <lineage>
        <taxon>Bacteria</taxon>
        <taxon>Pseudomonadati</taxon>
        <taxon>Bacteroidota</taxon>
        <taxon>Sphingobacteriia</taxon>
        <taxon>Sphingobacteriales</taxon>
        <taxon>Sphingobacteriaceae</taxon>
        <taxon>Pedobacter</taxon>
    </lineage>
</organism>
<keyword evidence="1" id="KW-0812">Transmembrane</keyword>
<dbReference type="AlphaFoldDB" id="A0A081PCA6"/>
<name>A0A081PCA6_9SPHI</name>
<gene>
    <name evidence="2" type="ORF">N180_01470</name>
</gene>